<evidence type="ECO:0000256" key="1">
    <source>
        <dbReference type="ARBA" id="ARBA00022729"/>
    </source>
</evidence>
<evidence type="ECO:0000313" key="5">
    <source>
        <dbReference type="EMBL" id="MDX6805090.1"/>
    </source>
</evidence>
<dbReference type="NCBIfam" id="TIGR02276">
    <property type="entry name" value="beta_rpt_yvtn"/>
    <property type="match status" value="1"/>
</dbReference>
<sequence length="375" mass="39205">MQHMFMGRIALGALALGLSAGVALAEPVIEKSVKVAPGLYELAVSPSTKTVYVASTGKRGENNAKIVAMDAATLEVKGEIDVSASPVFGLGINDKTQTLYGTATRDGSVVVIDLKSGKVSHTAKRGEKAHVREAVVDQEGNRVFVSVFGMRPRPPRPTEAPAGAAAPAPAAPAEPVDEHGEIWILDGATGQIAEVIEKPGKGISGIVHDAAANRLYATDMTTHEVLAIDLATKKVVANWPTGGDSPINLAMDPEAGHLFVANQKSGDVTVLDVKDGSLLKTVKTGAGALSVVYDPKTKQVFVSNRQEGTLSVIDTKTYEVVAQLPTGTLPQTVSVDRETGLVYVSNKARGTPRDAPKDTPPVEDPNGDTVSLIRP</sequence>
<feature type="region of interest" description="Disordered" evidence="2">
    <location>
        <begin position="346"/>
        <end position="375"/>
    </location>
</feature>
<dbReference type="InterPro" id="IPR048433">
    <property type="entry name" value="YNCE-like_beta-prop"/>
</dbReference>
<dbReference type="InterPro" id="IPR015943">
    <property type="entry name" value="WD40/YVTN_repeat-like_dom_sf"/>
</dbReference>
<proteinExistence type="predicted"/>
<comment type="caution">
    <text evidence="5">The sequence shown here is derived from an EMBL/GenBank/DDBJ whole genome shotgun (WGS) entry which is preliminary data.</text>
</comment>
<dbReference type="Pfam" id="PF21783">
    <property type="entry name" value="YNCE"/>
    <property type="match status" value="1"/>
</dbReference>
<organism evidence="5 6">
    <name type="scientific">Terrihabitans rhizophilus</name>
    <dbReference type="NCBI Taxonomy" id="3092662"/>
    <lineage>
        <taxon>Bacteria</taxon>
        <taxon>Pseudomonadati</taxon>
        <taxon>Pseudomonadota</taxon>
        <taxon>Alphaproteobacteria</taxon>
        <taxon>Hyphomicrobiales</taxon>
        <taxon>Terrihabitans</taxon>
    </lineage>
</organism>
<dbReference type="SUPFAM" id="SSF51004">
    <property type="entry name" value="C-terminal (heme d1) domain of cytochrome cd1-nitrite reductase"/>
    <property type="match status" value="1"/>
</dbReference>
<feature type="compositionally biased region" description="Low complexity" evidence="2">
    <location>
        <begin position="159"/>
        <end position="174"/>
    </location>
</feature>
<dbReference type="InterPro" id="IPR011048">
    <property type="entry name" value="Haem_d1_sf"/>
</dbReference>
<evidence type="ECO:0000256" key="2">
    <source>
        <dbReference type="SAM" id="MobiDB-lite"/>
    </source>
</evidence>
<protein>
    <submittedName>
        <fullName evidence="5">YncE family protein</fullName>
    </submittedName>
</protein>
<dbReference type="InterPro" id="IPR051200">
    <property type="entry name" value="Host-pathogen_enzymatic-act"/>
</dbReference>
<feature type="domain" description="YNCE-like beta-propeller" evidence="4">
    <location>
        <begin position="179"/>
        <end position="346"/>
    </location>
</feature>
<dbReference type="EMBL" id="JAXAFJ010000001">
    <property type="protein sequence ID" value="MDX6805090.1"/>
    <property type="molecule type" value="Genomic_DNA"/>
</dbReference>
<accession>A0ABU4RMZ4</accession>
<keyword evidence="1 3" id="KW-0732">Signal</keyword>
<dbReference type="InterPro" id="IPR011964">
    <property type="entry name" value="YVTN_b-propeller_repeat"/>
</dbReference>
<evidence type="ECO:0000259" key="4">
    <source>
        <dbReference type="Pfam" id="PF21783"/>
    </source>
</evidence>
<feature type="chain" id="PRO_5046433233" evidence="3">
    <location>
        <begin position="26"/>
        <end position="375"/>
    </location>
</feature>
<evidence type="ECO:0000313" key="6">
    <source>
        <dbReference type="Proteomes" id="UP001274321"/>
    </source>
</evidence>
<dbReference type="PANTHER" id="PTHR47197:SF3">
    <property type="entry name" value="DIHYDRO-HEME D1 DEHYDROGENASE"/>
    <property type="match status" value="1"/>
</dbReference>
<feature type="signal peptide" evidence="3">
    <location>
        <begin position="1"/>
        <end position="25"/>
    </location>
</feature>
<dbReference type="Gene3D" id="2.130.10.10">
    <property type="entry name" value="YVTN repeat-like/Quinoprotein amine dehydrogenase"/>
    <property type="match status" value="1"/>
</dbReference>
<name>A0ABU4RMZ4_9HYPH</name>
<evidence type="ECO:0000256" key="3">
    <source>
        <dbReference type="SAM" id="SignalP"/>
    </source>
</evidence>
<dbReference type="RefSeq" id="WP_319843192.1">
    <property type="nucleotide sequence ID" value="NZ_JAXAFJ010000001.1"/>
</dbReference>
<gene>
    <name evidence="5" type="ORF">SCD90_03340</name>
</gene>
<dbReference type="Proteomes" id="UP001274321">
    <property type="component" value="Unassembled WGS sequence"/>
</dbReference>
<dbReference type="PANTHER" id="PTHR47197">
    <property type="entry name" value="PROTEIN NIRF"/>
    <property type="match status" value="1"/>
</dbReference>
<feature type="region of interest" description="Disordered" evidence="2">
    <location>
        <begin position="151"/>
        <end position="176"/>
    </location>
</feature>
<keyword evidence="6" id="KW-1185">Reference proteome</keyword>
<reference evidence="5 6" key="1">
    <citation type="submission" date="2023-11" db="EMBL/GenBank/DDBJ databases">
        <authorList>
            <person name="Bao R."/>
        </authorList>
    </citation>
    <scope>NUCLEOTIDE SEQUENCE [LARGE SCALE GENOMIC DNA]</scope>
    <source>
        <strain evidence="5 6">PJ23</strain>
    </source>
</reference>